<dbReference type="RefSeq" id="XP_028268231.1">
    <property type="nucleotide sequence ID" value="XM_028412430.1"/>
</dbReference>
<dbReference type="Proteomes" id="UP000515145">
    <property type="component" value="Chromosome 8"/>
</dbReference>
<dbReference type="SUPFAM" id="SSF63724">
    <property type="entry name" value="Cytolysin/lectin"/>
    <property type="match status" value="1"/>
</dbReference>
<proteinExistence type="predicted"/>
<comment type="subcellular location">
    <subcellularLocation>
        <location evidence="2">Nematocyst</location>
    </subcellularLocation>
    <subcellularLocation>
        <location evidence="1">Target cell membrane</location>
    </subcellularLocation>
</comment>
<dbReference type="GO" id="GO:0015267">
    <property type="term" value="F:channel activity"/>
    <property type="evidence" value="ECO:0007669"/>
    <property type="project" value="InterPro"/>
</dbReference>
<dbReference type="PANTHER" id="PTHR40388:SF2">
    <property type="entry name" value="ACTINOPORIN-LIKE PROTEIN"/>
    <property type="match status" value="1"/>
</dbReference>
<dbReference type="Pfam" id="PF06369">
    <property type="entry name" value="Anemone_cytotox"/>
    <property type="match status" value="1"/>
</dbReference>
<dbReference type="GO" id="GO:0006812">
    <property type="term" value="P:monoatomic cation transport"/>
    <property type="evidence" value="ECO:0007669"/>
    <property type="project" value="InterPro"/>
</dbReference>
<accession>A0A6P7ISC4</accession>
<dbReference type="GO" id="GO:0042151">
    <property type="term" value="C:nematocyst"/>
    <property type="evidence" value="ECO:0007669"/>
    <property type="project" value="UniProtKB-SubCell"/>
</dbReference>
<dbReference type="InterPro" id="IPR009104">
    <property type="entry name" value="Anemon_actinoporin-like"/>
</dbReference>
<dbReference type="GO" id="GO:0051715">
    <property type="term" value="P:cytolysis in another organism"/>
    <property type="evidence" value="ECO:0007669"/>
    <property type="project" value="InterPro"/>
</dbReference>
<evidence type="ECO:0000256" key="5">
    <source>
        <dbReference type="ARBA" id="ARBA00023331"/>
    </source>
</evidence>
<dbReference type="GO" id="GO:0044218">
    <property type="term" value="C:other organism cell membrane"/>
    <property type="evidence" value="ECO:0007669"/>
    <property type="project" value="UniProtKB-KW"/>
</dbReference>
<dbReference type="PANTHER" id="PTHR40388">
    <property type="entry name" value="BRYOPORIN"/>
    <property type="match status" value="1"/>
</dbReference>
<evidence type="ECO:0000256" key="1">
    <source>
        <dbReference type="ARBA" id="ARBA00004175"/>
    </source>
</evidence>
<evidence type="ECO:0000256" key="4">
    <source>
        <dbReference type="ARBA" id="ARBA00023298"/>
    </source>
</evidence>
<keyword evidence="3" id="KW-1052">Target cell membrane</keyword>
<evidence type="ECO:0000256" key="2">
    <source>
        <dbReference type="ARBA" id="ARBA00004532"/>
    </source>
</evidence>
<organism evidence="6 7">
    <name type="scientific">Parambassis ranga</name>
    <name type="common">Indian glassy fish</name>
    <dbReference type="NCBI Taxonomy" id="210632"/>
    <lineage>
        <taxon>Eukaryota</taxon>
        <taxon>Metazoa</taxon>
        <taxon>Chordata</taxon>
        <taxon>Craniata</taxon>
        <taxon>Vertebrata</taxon>
        <taxon>Euteleostomi</taxon>
        <taxon>Actinopterygii</taxon>
        <taxon>Neopterygii</taxon>
        <taxon>Teleostei</taxon>
        <taxon>Neoteleostei</taxon>
        <taxon>Acanthomorphata</taxon>
        <taxon>Ovalentaria</taxon>
        <taxon>Ambassidae</taxon>
        <taxon>Parambassis</taxon>
    </lineage>
</organism>
<gene>
    <name evidence="7" type="primary">LOC114440133</name>
</gene>
<name>A0A6P7ISC4_9TELE</name>
<dbReference type="InterPro" id="IPR050677">
    <property type="entry name" value="Actinoporin_PFT"/>
</dbReference>
<keyword evidence="4" id="KW-1053">Target membrane</keyword>
<evidence type="ECO:0000313" key="6">
    <source>
        <dbReference type="Proteomes" id="UP000515145"/>
    </source>
</evidence>
<evidence type="ECO:0000256" key="3">
    <source>
        <dbReference type="ARBA" id="ARBA00022537"/>
    </source>
</evidence>
<dbReference type="GO" id="GO:0046931">
    <property type="term" value="P:pore complex assembly"/>
    <property type="evidence" value="ECO:0007669"/>
    <property type="project" value="InterPro"/>
</dbReference>
<dbReference type="InParanoid" id="A0A6P7ISC4"/>
<protein>
    <submittedName>
        <fullName evidence="7">DELTA-sagatoxin-Srs1a-like</fullName>
    </submittedName>
</protein>
<dbReference type="AlphaFoldDB" id="A0A6P7ISC4"/>
<dbReference type="Gene3D" id="2.60.270.20">
    <property type="entry name" value="Cytolysin/lectin"/>
    <property type="match status" value="1"/>
</dbReference>
<keyword evidence="5" id="KW-0166">Nematocyst</keyword>
<reference evidence="7" key="1">
    <citation type="submission" date="2025-08" db="UniProtKB">
        <authorList>
            <consortium name="RefSeq"/>
        </authorList>
    </citation>
    <scope>IDENTIFICATION</scope>
</reference>
<sequence>MTLTHRQCTVEIKNQTSYTLSDPREHIISGHCDTPLPSTIRPSEGGSALFAKTPHTACGSVAVFTYSLQNKKKMAVMFSVPYDYNFYQNWYAVGIFEENTHCDEHLFDRMYYREQEGFIRGRANGPSLTYKEENAVIKATMTDTYQPVLSVEISMKEGFRSKRGCGSCFHFCRIC</sequence>
<evidence type="ECO:0000313" key="7">
    <source>
        <dbReference type="RefSeq" id="XP_028268231.1"/>
    </source>
</evidence>
<dbReference type="GeneID" id="114440133"/>
<keyword evidence="6" id="KW-1185">Reference proteome</keyword>
<dbReference type="InterPro" id="IPR015926">
    <property type="entry name" value="Cytolysin/lectin"/>
</dbReference>
<dbReference type="GO" id="GO:0046930">
    <property type="term" value="C:pore complex"/>
    <property type="evidence" value="ECO:0007669"/>
    <property type="project" value="InterPro"/>
</dbReference>
<dbReference type="OrthoDB" id="6132998at2759"/>
<keyword evidence="4" id="KW-0472">Membrane</keyword>